<dbReference type="EMBL" id="NPBY01000028">
    <property type="protein sequence ID" value="PAD77746.1"/>
    <property type="molecule type" value="Genomic_DNA"/>
</dbReference>
<keyword evidence="5" id="KW-1185">Reference proteome</keyword>
<dbReference type="Proteomes" id="UP000215596">
    <property type="component" value="Unassembled WGS sequence"/>
</dbReference>
<dbReference type="InterPro" id="IPR024775">
    <property type="entry name" value="DinB-like"/>
</dbReference>
<dbReference type="OrthoDB" id="9798830at2"/>
<evidence type="ECO:0000313" key="4">
    <source>
        <dbReference type="Proteomes" id="UP000215596"/>
    </source>
</evidence>
<evidence type="ECO:0000313" key="3">
    <source>
        <dbReference type="EMBL" id="PAD77746.1"/>
    </source>
</evidence>
<feature type="domain" description="DinB-like" evidence="1">
    <location>
        <begin position="24"/>
        <end position="137"/>
    </location>
</feature>
<evidence type="ECO:0000313" key="5">
    <source>
        <dbReference type="Proteomes" id="UP000435177"/>
    </source>
</evidence>
<protein>
    <submittedName>
        <fullName evidence="2">DinB family protein</fullName>
    </submittedName>
</protein>
<dbReference type="InterPro" id="IPR034660">
    <property type="entry name" value="DinB/YfiT-like"/>
</dbReference>
<sequence length="153" mass="17867">MSLREMLLENWDFTMEKEDGYAPLSVALQDVTVEQALWKPGEGANSIWENVMHLLFYKEVLLARIEGRASDVRVSNDETFRIVDASEEAWREAQDRLKQVHAAVREKIQNVPEEELSEHPQRYWSFITHDAYHIGQIILLRKLQGSWPATRAF</sequence>
<dbReference type="SUPFAM" id="SSF109854">
    <property type="entry name" value="DinB/YfiT-like putative metalloenzymes"/>
    <property type="match status" value="1"/>
</dbReference>
<gene>
    <name evidence="3" type="ORF">CHH67_08895</name>
    <name evidence="2" type="ORF">GNP94_20155</name>
</gene>
<comment type="caution">
    <text evidence="3">The sequence shown here is derived from an EMBL/GenBank/DDBJ whole genome shotgun (WGS) entry which is preliminary data.</text>
</comment>
<evidence type="ECO:0000259" key="1">
    <source>
        <dbReference type="Pfam" id="PF12867"/>
    </source>
</evidence>
<organism evidence="3 4">
    <name type="scientific">Paenibacillus campinasensis</name>
    <dbReference type="NCBI Taxonomy" id="66347"/>
    <lineage>
        <taxon>Bacteria</taxon>
        <taxon>Bacillati</taxon>
        <taxon>Bacillota</taxon>
        <taxon>Bacilli</taxon>
        <taxon>Bacillales</taxon>
        <taxon>Paenibacillaceae</taxon>
        <taxon>Paenibacillus</taxon>
    </lineage>
</organism>
<dbReference type="EMBL" id="WOAA01000024">
    <property type="protein sequence ID" value="MUG68300.1"/>
    <property type="molecule type" value="Genomic_DNA"/>
</dbReference>
<proteinExistence type="predicted"/>
<accession>A0A268EX93</accession>
<dbReference type="RefSeq" id="WP_095264819.1">
    <property type="nucleotide sequence ID" value="NZ_NPBY01000028.1"/>
</dbReference>
<name>A0A268EX93_9BACL</name>
<dbReference type="Proteomes" id="UP000435177">
    <property type="component" value="Unassembled WGS sequence"/>
</dbReference>
<reference evidence="3 4" key="1">
    <citation type="submission" date="2017-07" db="EMBL/GenBank/DDBJ databases">
        <title>Isolation and whole genome analysis of endospore-forming bacteria from heroin.</title>
        <authorList>
            <person name="Kalinowski J."/>
            <person name="Ahrens B."/>
            <person name="Al-Dilaimi A."/>
            <person name="Winkler A."/>
            <person name="Wibberg D."/>
            <person name="Schleenbecker U."/>
            <person name="Ruckert C."/>
            <person name="Wolfel R."/>
            <person name="Grass G."/>
        </authorList>
    </citation>
    <scope>NUCLEOTIDE SEQUENCE [LARGE SCALE GENOMIC DNA]</scope>
    <source>
        <strain evidence="3 4">7537-G1</strain>
    </source>
</reference>
<evidence type="ECO:0000313" key="2">
    <source>
        <dbReference type="EMBL" id="MUG68300.1"/>
    </source>
</evidence>
<dbReference type="AlphaFoldDB" id="A0A268EX93"/>
<dbReference type="Gene3D" id="1.20.120.450">
    <property type="entry name" value="dinb family like domain"/>
    <property type="match status" value="1"/>
</dbReference>
<reference evidence="2 5" key="2">
    <citation type="submission" date="2019-11" db="EMBL/GenBank/DDBJ databases">
        <title>Draft genome sequences of five Paenibacillus species of dairy origin.</title>
        <authorList>
            <person name="Olajide A.M."/>
            <person name="Chen S."/>
            <person name="Lapointe G."/>
        </authorList>
    </citation>
    <scope>NUCLEOTIDE SEQUENCE [LARGE SCALE GENOMIC DNA]</scope>
    <source>
        <strain evidence="2 5">3CS1</strain>
    </source>
</reference>
<dbReference type="Pfam" id="PF12867">
    <property type="entry name" value="DinB_2"/>
    <property type="match status" value="1"/>
</dbReference>